<evidence type="ECO:0000313" key="3">
    <source>
        <dbReference type="Proteomes" id="UP000479190"/>
    </source>
</evidence>
<dbReference type="EMBL" id="CADCXV010000661">
    <property type="protein sequence ID" value="CAB0031980.1"/>
    <property type="molecule type" value="Genomic_DNA"/>
</dbReference>
<keyword evidence="3" id="KW-1185">Reference proteome</keyword>
<evidence type="ECO:0000313" key="2">
    <source>
        <dbReference type="EMBL" id="CAB0031980.1"/>
    </source>
</evidence>
<protein>
    <submittedName>
        <fullName evidence="2">Uncharacterized protein</fullName>
    </submittedName>
</protein>
<sequence length="126" mass="14400">MPRSSPGLGRDRFPVGSLQMPTRTLHEAEQCPDDVVGSVVHLVDGLQKFKPNSNPSYRSAFLSYLVRALYLGLAQLFHGVGLVVQTIVLFFREHVALLYFLGQFLFFVHSFNLIRFHRNLRQNINL</sequence>
<keyword evidence="1" id="KW-0812">Transmembrane</keyword>
<reference evidence="2 3" key="1">
    <citation type="submission" date="2020-02" db="EMBL/GenBank/DDBJ databases">
        <authorList>
            <person name="Ferguson B K."/>
        </authorList>
    </citation>
    <scope>NUCLEOTIDE SEQUENCE [LARGE SCALE GENOMIC DNA]</scope>
</reference>
<accession>A0A6H5I6D9</accession>
<feature type="transmembrane region" description="Helical" evidence="1">
    <location>
        <begin position="97"/>
        <end position="114"/>
    </location>
</feature>
<organism evidence="2 3">
    <name type="scientific">Trichogramma brassicae</name>
    <dbReference type="NCBI Taxonomy" id="86971"/>
    <lineage>
        <taxon>Eukaryota</taxon>
        <taxon>Metazoa</taxon>
        <taxon>Ecdysozoa</taxon>
        <taxon>Arthropoda</taxon>
        <taxon>Hexapoda</taxon>
        <taxon>Insecta</taxon>
        <taxon>Pterygota</taxon>
        <taxon>Neoptera</taxon>
        <taxon>Endopterygota</taxon>
        <taxon>Hymenoptera</taxon>
        <taxon>Apocrita</taxon>
        <taxon>Proctotrupomorpha</taxon>
        <taxon>Chalcidoidea</taxon>
        <taxon>Trichogrammatidae</taxon>
        <taxon>Trichogramma</taxon>
    </lineage>
</organism>
<dbReference type="AlphaFoldDB" id="A0A6H5I6D9"/>
<keyword evidence="1" id="KW-1133">Transmembrane helix</keyword>
<feature type="transmembrane region" description="Helical" evidence="1">
    <location>
        <begin position="68"/>
        <end position="91"/>
    </location>
</feature>
<proteinExistence type="predicted"/>
<gene>
    <name evidence="2" type="ORF">TBRA_LOCUS3934</name>
</gene>
<dbReference type="Proteomes" id="UP000479190">
    <property type="component" value="Unassembled WGS sequence"/>
</dbReference>
<name>A0A6H5I6D9_9HYME</name>
<evidence type="ECO:0000256" key="1">
    <source>
        <dbReference type="SAM" id="Phobius"/>
    </source>
</evidence>
<keyword evidence="1" id="KW-0472">Membrane</keyword>